<reference evidence="4 5" key="1">
    <citation type="submission" date="2016-11" db="EMBL/GenBank/DDBJ databases">
        <title>Interaction between Lactobacillus species and yeast in water kefir.</title>
        <authorList>
            <person name="Behr J."/>
            <person name="Xu D."/>
            <person name="Vogel R.F."/>
        </authorList>
    </citation>
    <scope>NUCLEOTIDE SEQUENCE [LARGE SCALE GENOMIC DNA]</scope>
    <source>
        <strain evidence="4 5">TMW 1.1827</strain>
    </source>
</reference>
<dbReference type="EMBL" id="CP018180">
    <property type="protein sequence ID" value="AUJ31193.1"/>
    <property type="molecule type" value="Genomic_DNA"/>
</dbReference>
<dbReference type="KEGG" id="lng:BSQ50_00575"/>
<keyword evidence="1" id="KW-0521">NADP</keyword>
<dbReference type="InterPro" id="IPR013154">
    <property type="entry name" value="ADH-like_N"/>
</dbReference>
<feature type="domain" description="Enoyl reductase (ER)" evidence="3">
    <location>
        <begin position="10"/>
        <end position="314"/>
    </location>
</feature>
<dbReference type="GO" id="GO:0005829">
    <property type="term" value="C:cytosol"/>
    <property type="evidence" value="ECO:0007669"/>
    <property type="project" value="TreeGrafter"/>
</dbReference>
<proteinExistence type="predicted"/>
<protein>
    <submittedName>
        <fullName evidence="4">Alcohol dehydrogenase</fullName>
    </submittedName>
</protein>
<evidence type="ECO:0000256" key="1">
    <source>
        <dbReference type="ARBA" id="ARBA00022857"/>
    </source>
</evidence>
<name>A0A3Q8CN81_9LACO</name>
<dbReference type="Gene3D" id="3.40.50.720">
    <property type="entry name" value="NAD(P)-binding Rossmann-like Domain"/>
    <property type="match status" value="1"/>
</dbReference>
<dbReference type="Proteomes" id="UP000324497">
    <property type="component" value="Chromosome"/>
</dbReference>
<gene>
    <name evidence="4" type="ORF">BSQ50_00575</name>
</gene>
<dbReference type="InterPro" id="IPR011032">
    <property type="entry name" value="GroES-like_sf"/>
</dbReference>
<dbReference type="InterPro" id="IPR036291">
    <property type="entry name" value="NAD(P)-bd_dom_sf"/>
</dbReference>
<evidence type="ECO:0000259" key="3">
    <source>
        <dbReference type="SMART" id="SM00829"/>
    </source>
</evidence>
<dbReference type="SUPFAM" id="SSF50129">
    <property type="entry name" value="GroES-like"/>
    <property type="match status" value="1"/>
</dbReference>
<dbReference type="InterPro" id="IPR013149">
    <property type="entry name" value="ADH-like_C"/>
</dbReference>
<keyword evidence="2" id="KW-0560">Oxidoreductase</keyword>
<dbReference type="AlphaFoldDB" id="A0A3Q8CN81"/>
<sequence length="319" mass="35220">MKALYFDEFGDNSVLQYGEVEIPKISRDQLLIKTSYIGLNFADIYRRRGTYHIEKRSPYINGYEALGQVVQCGENVKNFKLKDRVFFVDVPFAEAEYVCVPAEKAIKVPVGLDSKTVAAIGLQGLTADFLAHDLGNNQIGENVFIHGISGGVGQILAQMLTADGMNVYGTTSTIQKQQLALSQGAKKVFLRNTDWKDASFANFATVYDGVGITLKQSLELATNKGKVIFFGMAGGNPPLVNPLDLLGQSKSLLTGDLWDYLNSAAERKHRSERLFSYFVNDKIKISEPTVFPLAKGKEAYEYLESGKSIGKVLLLPEDH</sequence>
<dbReference type="PANTHER" id="PTHR48106">
    <property type="entry name" value="QUINONE OXIDOREDUCTASE PIG3-RELATED"/>
    <property type="match status" value="1"/>
</dbReference>
<organism evidence="4 5">
    <name type="scientific">Liquorilactobacillus nagelii</name>
    <dbReference type="NCBI Taxonomy" id="82688"/>
    <lineage>
        <taxon>Bacteria</taxon>
        <taxon>Bacillati</taxon>
        <taxon>Bacillota</taxon>
        <taxon>Bacilli</taxon>
        <taxon>Lactobacillales</taxon>
        <taxon>Lactobacillaceae</taxon>
        <taxon>Liquorilactobacillus</taxon>
    </lineage>
</organism>
<keyword evidence="5" id="KW-1185">Reference proteome</keyword>
<dbReference type="Pfam" id="PF08240">
    <property type="entry name" value="ADH_N"/>
    <property type="match status" value="1"/>
</dbReference>
<dbReference type="GO" id="GO:0003960">
    <property type="term" value="F:quinone reductase (NADPH) activity"/>
    <property type="evidence" value="ECO:0007669"/>
    <property type="project" value="TreeGrafter"/>
</dbReference>
<dbReference type="Pfam" id="PF00107">
    <property type="entry name" value="ADH_zinc_N"/>
    <property type="match status" value="1"/>
</dbReference>
<dbReference type="Gene3D" id="3.90.180.10">
    <property type="entry name" value="Medium-chain alcohol dehydrogenases, catalytic domain"/>
    <property type="match status" value="1"/>
</dbReference>
<dbReference type="GO" id="GO:0035925">
    <property type="term" value="F:mRNA 3'-UTR AU-rich region binding"/>
    <property type="evidence" value="ECO:0007669"/>
    <property type="project" value="TreeGrafter"/>
</dbReference>
<dbReference type="GO" id="GO:0070402">
    <property type="term" value="F:NADPH binding"/>
    <property type="evidence" value="ECO:0007669"/>
    <property type="project" value="TreeGrafter"/>
</dbReference>
<dbReference type="SMART" id="SM00829">
    <property type="entry name" value="PKS_ER"/>
    <property type="match status" value="1"/>
</dbReference>
<dbReference type="PANTHER" id="PTHR48106:SF13">
    <property type="entry name" value="QUINONE OXIDOREDUCTASE-RELATED"/>
    <property type="match status" value="1"/>
</dbReference>
<dbReference type="SUPFAM" id="SSF51735">
    <property type="entry name" value="NAD(P)-binding Rossmann-fold domains"/>
    <property type="match status" value="1"/>
</dbReference>
<dbReference type="InterPro" id="IPR020843">
    <property type="entry name" value="ER"/>
</dbReference>
<dbReference type="RefSeq" id="WP_057886553.1">
    <property type="nucleotide sequence ID" value="NZ_CP018180.1"/>
</dbReference>
<dbReference type="GeneID" id="78522607"/>
<evidence type="ECO:0000256" key="2">
    <source>
        <dbReference type="ARBA" id="ARBA00023002"/>
    </source>
</evidence>
<evidence type="ECO:0000313" key="4">
    <source>
        <dbReference type="EMBL" id="AUJ31193.1"/>
    </source>
</evidence>
<accession>A0A3Q8CN81</accession>
<evidence type="ECO:0000313" key="5">
    <source>
        <dbReference type="Proteomes" id="UP000324497"/>
    </source>
</evidence>